<protein>
    <submittedName>
        <fullName evidence="1">Uncharacterized protein</fullName>
    </submittedName>
</protein>
<name>A0AAV5VJU3_9BILA</name>
<feature type="non-terminal residue" evidence="1">
    <location>
        <position position="90"/>
    </location>
</feature>
<reference evidence="1" key="1">
    <citation type="submission" date="2023-10" db="EMBL/GenBank/DDBJ databases">
        <title>Genome assembly of Pristionchus species.</title>
        <authorList>
            <person name="Yoshida K."/>
            <person name="Sommer R.J."/>
        </authorList>
    </citation>
    <scope>NUCLEOTIDE SEQUENCE</scope>
    <source>
        <strain evidence="1">RS5133</strain>
    </source>
</reference>
<dbReference type="Proteomes" id="UP001432322">
    <property type="component" value="Unassembled WGS sequence"/>
</dbReference>
<evidence type="ECO:0000313" key="1">
    <source>
        <dbReference type="EMBL" id="GMT20002.1"/>
    </source>
</evidence>
<dbReference type="AlphaFoldDB" id="A0AAV5VJU3"/>
<proteinExistence type="predicted"/>
<feature type="non-terminal residue" evidence="1">
    <location>
        <position position="1"/>
    </location>
</feature>
<organism evidence="1 2">
    <name type="scientific">Pristionchus fissidentatus</name>
    <dbReference type="NCBI Taxonomy" id="1538716"/>
    <lineage>
        <taxon>Eukaryota</taxon>
        <taxon>Metazoa</taxon>
        <taxon>Ecdysozoa</taxon>
        <taxon>Nematoda</taxon>
        <taxon>Chromadorea</taxon>
        <taxon>Rhabditida</taxon>
        <taxon>Rhabditina</taxon>
        <taxon>Diplogasteromorpha</taxon>
        <taxon>Diplogasteroidea</taxon>
        <taxon>Neodiplogasteridae</taxon>
        <taxon>Pristionchus</taxon>
    </lineage>
</organism>
<comment type="caution">
    <text evidence="1">The sequence shown here is derived from an EMBL/GenBank/DDBJ whole genome shotgun (WGS) entry which is preliminary data.</text>
</comment>
<keyword evidence="2" id="KW-1185">Reference proteome</keyword>
<sequence>QFTFYPEHLGVYTCEFGKVSGRLFIHTITVFDGKCVDTVSATFHKHNHTFLTQSIKVMGSTKRSLYALENRLWLRDTTPDVSIHNKDCVV</sequence>
<accession>A0AAV5VJU3</accession>
<dbReference type="EMBL" id="BTSY01000003">
    <property type="protein sequence ID" value="GMT20002.1"/>
    <property type="molecule type" value="Genomic_DNA"/>
</dbReference>
<gene>
    <name evidence="1" type="ORF">PFISCL1PPCAC_11299</name>
</gene>
<evidence type="ECO:0000313" key="2">
    <source>
        <dbReference type="Proteomes" id="UP001432322"/>
    </source>
</evidence>